<evidence type="ECO:0000256" key="5">
    <source>
        <dbReference type="RuleBase" id="RU004182"/>
    </source>
</evidence>
<dbReference type="InterPro" id="IPR005101">
    <property type="entry name" value="Cryptochr/Photolyase_FAD-bd"/>
</dbReference>
<dbReference type="GO" id="GO:0003904">
    <property type="term" value="F:deoxyribodipyrimidine photo-lyase activity"/>
    <property type="evidence" value="ECO:0007669"/>
    <property type="project" value="UniProtKB-EC"/>
</dbReference>
<dbReference type="PANTHER" id="PTHR11455:SF9">
    <property type="entry name" value="CRYPTOCHROME CIRCADIAN CLOCK 5 ISOFORM X1"/>
    <property type="match status" value="1"/>
</dbReference>
<dbReference type="Pfam" id="PF03441">
    <property type="entry name" value="FAD_binding_7"/>
    <property type="match status" value="1"/>
</dbReference>
<evidence type="ECO:0000313" key="8">
    <source>
        <dbReference type="Proteomes" id="UP001595445"/>
    </source>
</evidence>
<dbReference type="InterPro" id="IPR006050">
    <property type="entry name" value="DNA_photolyase_N"/>
</dbReference>
<dbReference type="Gene3D" id="3.40.50.620">
    <property type="entry name" value="HUPs"/>
    <property type="match status" value="1"/>
</dbReference>
<dbReference type="Gene3D" id="1.10.579.10">
    <property type="entry name" value="DNA Cyclobutane Dipyrimidine Photolyase, subunit A, domain 3"/>
    <property type="match status" value="1"/>
</dbReference>
<name>A0ABV7DT47_9RHOB</name>
<dbReference type="InterPro" id="IPR014729">
    <property type="entry name" value="Rossmann-like_a/b/a_fold"/>
</dbReference>
<sequence>MTETPLILWFRRDLRLGDQPMLAAAAASGRALLPVVILDPETEAIGAAPKWRWGLAVGAFARALEELGVRLVLRREPALEVLRALVAETGAGGVWWSRLYDPASVARDTAVKAALKAAGVEARSFAGHLLHEPWEVETGQGSFYRVFTPYWKAMRGMGVAGPEAAPKRLRGVAAWPAGDQLEDWRLGGAMNRGAAVVARYQAVGEGAARERLRAFLAGPVGRYGEMRDFPGVAGTSRLSENLTYGEIGIREVWHEGLRARDEGKAGAESFLRELAWREFSYHLMHHTPQITRANWREEWDSFPWRGDNPDAECWRRGVTGEPFVDAALREMYVTGTMHNRARMIAASYLTKHLLTHWKVGLDWFADCLTDWDPAANAMGWQWVAGSGPDAAPYFRIFNPAGQAGKFDADGRYRLRFIAELSREPGPEALEFFRAVPRSWGLRAGQPYPAPVVDLARGRAAALAAYGARKA</sequence>
<evidence type="ECO:0000256" key="3">
    <source>
        <dbReference type="ARBA" id="ARBA00022630"/>
    </source>
</evidence>
<feature type="domain" description="Photolyase/cryptochrome alpha/beta" evidence="6">
    <location>
        <begin position="4"/>
        <end position="130"/>
    </location>
</feature>
<dbReference type="PANTHER" id="PTHR11455">
    <property type="entry name" value="CRYPTOCHROME"/>
    <property type="match status" value="1"/>
</dbReference>
<reference evidence="8" key="1">
    <citation type="journal article" date="2019" name="Int. J. Syst. Evol. Microbiol.">
        <title>The Global Catalogue of Microorganisms (GCM) 10K type strain sequencing project: providing services to taxonomists for standard genome sequencing and annotation.</title>
        <authorList>
            <consortium name="The Broad Institute Genomics Platform"/>
            <consortium name="The Broad Institute Genome Sequencing Center for Infectious Disease"/>
            <person name="Wu L."/>
            <person name="Ma J."/>
        </authorList>
    </citation>
    <scope>NUCLEOTIDE SEQUENCE [LARGE SCALE GENOMIC DNA]</scope>
    <source>
        <strain evidence="8">KCTC 62102</strain>
    </source>
</reference>
<evidence type="ECO:0000259" key="6">
    <source>
        <dbReference type="PROSITE" id="PS51645"/>
    </source>
</evidence>
<evidence type="ECO:0000313" key="7">
    <source>
        <dbReference type="EMBL" id="MFC3086222.1"/>
    </source>
</evidence>
<dbReference type="InterPro" id="IPR002081">
    <property type="entry name" value="Cryptochrome/DNA_photolyase_1"/>
</dbReference>
<evidence type="ECO:0000256" key="2">
    <source>
        <dbReference type="ARBA" id="ARBA00001974"/>
    </source>
</evidence>
<dbReference type="EMBL" id="JBHRSM010000015">
    <property type="protein sequence ID" value="MFC3086222.1"/>
    <property type="molecule type" value="Genomic_DNA"/>
</dbReference>
<accession>A0ABV7DT47</accession>
<comment type="similarity">
    <text evidence="5">Belongs to the DNA photolyase family.</text>
</comment>
<dbReference type="InterPro" id="IPR036155">
    <property type="entry name" value="Crypto/Photolyase_N_sf"/>
</dbReference>
<comment type="caution">
    <text evidence="7">The sequence shown here is derived from an EMBL/GenBank/DDBJ whole genome shotgun (WGS) entry which is preliminary data.</text>
</comment>
<dbReference type="RefSeq" id="WP_197645373.1">
    <property type="nucleotide sequence ID" value="NZ_JAEACP010000014.1"/>
</dbReference>
<evidence type="ECO:0000256" key="4">
    <source>
        <dbReference type="ARBA" id="ARBA00022827"/>
    </source>
</evidence>
<dbReference type="InterPro" id="IPR036134">
    <property type="entry name" value="Crypto/Photolyase_FAD-like_sf"/>
</dbReference>
<dbReference type="PRINTS" id="PR00147">
    <property type="entry name" value="DNAPHOTLYASE"/>
</dbReference>
<comment type="cofactor">
    <cofactor evidence="1">
        <name>(6R)-5,10-methylene-5,6,7,8-tetrahydrofolate</name>
        <dbReference type="ChEBI" id="CHEBI:15636"/>
    </cofactor>
</comment>
<dbReference type="PROSITE" id="PS51645">
    <property type="entry name" value="PHR_CRY_ALPHA_BETA"/>
    <property type="match status" value="1"/>
</dbReference>
<organism evidence="7 8">
    <name type="scientific">Tabrizicola soli</name>
    <dbReference type="NCBI Taxonomy" id="2185115"/>
    <lineage>
        <taxon>Bacteria</taxon>
        <taxon>Pseudomonadati</taxon>
        <taxon>Pseudomonadota</taxon>
        <taxon>Alphaproteobacteria</taxon>
        <taxon>Rhodobacterales</taxon>
        <taxon>Paracoccaceae</taxon>
        <taxon>Tabrizicola</taxon>
    </lineage>
</organism>
<keyword evidence="4 5" id="KW-0274">FAD</keyword>
<keyword evidence="5" id="KW-0157">Chromophore</keyword>
<keyword evidence="7" id="KW-0456">Lyase</keyword>
<protein>
    <submittedName>
        <fullName evidence="7">Cryptochrome/photolyase family protein</fullName>
        <ecNumber evidence="7">4.1.99.3</ecNumber>
    </submittedName>
</protein>
<dbReference type="SUPFAM" id="SSF48173">
    <property type="entry name" value="Cryptochrome/photolyase FAD-binding domain"/>
    <property type="match status" value="1"/>
</dbReference>
<dbReference type="Gene3D" id="1.25.40.80">
    <property type="match status" value="1"/>
</dbReference>
<dbReference type="EC" id="4.1.99.3" evidence="7"/>
<dbReference type="Proteomes" id="UP001595445">
    <property type="component" value="Unassembled WGS sequence"/>
</dbReference>
<comment type="cofactor">
    <cofactor evidence="2">
        <name>FAD</name>
        <dbReference type="ChEBI" id="CHEBI:57692"/>
    </cofactor>
</comment>
<dbReference type="Pfam" id="PF00875">
    <property type="entry name" value="DNA_photolyase"/>
    <property type="match status" value="1"/>
</dbReference>
<keyword evidence="3 5" id="KW-0285">Flavoprotein</keyword>
<dbReference type="SUPFAM" id="SSF52425">
    <property type="entry name" value="Cryptochrome/photolyase, N-terminal domain"/>
    <property type="match status" value="1"/>
</dbReference>
<evidence type="ECO:0000256" key="1">
    <source>
        <dbReference type="ARBA" id="ARBA00001932"/>
    </source>
</evidence>
<gene>
    <name evidence="7" type="ORF">ACFOD6_09195</name>
</gene>
<proteinExistence type="inferred from homology"/>
<keyword evidence="8" id="KW-1185">Reference proteome</keyword>